<evidence type="ECO:0000313" key="3">
    <source>
        <dbReference type="EMBL" id="JAE10899.1"/>
    </source>
</evidence>
<proteinExistence type="predicted"/>
<keyword evidence="2" id="KW-0472">Membrane</keyword>
<organism evidence="3">
    <name type="scientific">Arundo donax</name>
    <name type="common">Giant reed</name>
    <name type="synonym">Donax arundinaceus</name>
    <dbReference type="NCBI Taxonomy" id="35708"/>
    <lineage>
        <taxon>Eukaryota</taxon>
        <taxon>Viridiplantae</taxon>
        <taxon>Streptophyta</taxon>
        <taxon>Embryophyta</taxon>
        <taxon>Tracheophyta</taxon>
        <taxon>Spermatophyta</taxon>
        <taxon>Magnoliopsida</taxon>
        <taxon>Liliopsida</taxon>
        <taxon>Poales</taxon>
        <taxon>Poaceae</taxon>
        <taxon>PACMAD clade</taxon>
        <taxon>Arundinoideae</taxon>
        <taxon>Arundineae</taxon>
        <taxon>Arundo</taxon>
    </lineage>
</organism>
<reference evidence="3" key="1">
    <citation type="submission" date="2014-09" db="EMBL/GenBank/DDBJ databases">
        <authorList>
            <person name="Magalhaes I.L.F."/>
            <person name="Oliveira U."/>
            <person name="Santos F.R."/>
            <person name="Vidigal T.H.D.A."/>
            <person name="Brescovit A.D."/>
            <person name="Santos A.J."/>
        </authorList>
    </citation>
    <scope>NUCLEOTIDE SEQUENCE</scope>
    <source>
        <tissue evidence="3">Shoot tissue taken approximately 20 cm above the soil surface</tissue>
    </source>
</reference>
<feature type="compositionally biased region" description="Polar residues" evidence="1">
    <location>
        <begin position="63"/>
        <end position="74"/>
    </location>
</feature>
<keyword evidence="2" id="KW-1133">Transmembrane helix</keyword>
<evidence type="ECO:0000256" key="2">
    <source>
        <dbReference type="SAM" id="Phobius"/>
    </source>
</evidence>
<evidence type="ECO:0000256" key="1">
    <source>
        <dbReference type="SAM" id="MobiDB-lite"/>
    </source>
</evidence>
<dbReference type="AlphaFoldDB" id="A0A0A9FI35"/>
<protein>
    <submittedName>
        <fullName evidence="3">Uncharacterized protein</fullName>
    </submittedName>
</protein>
<sequence length="111" mass="10832">MLVNVNPSSGTCMYQTSSGFSAGYSPGVSGSVPTGYIPGVTGSVPTGTTTGTAVGGGSGSTVLNANNPGGNSMYGSPDDPSGLTAGSASLSCGWVLCLIWMVTFAVVKEKV</sequence>
<keyword evidence="2" id="KW-0812">Transmembrane</keyword>
<feature type="transmembrane region" description="Helical" evidence="2">
    <location>
        <begin position="83"/>
        <end position="107"/>
    </location>
</feature>
<feature type="region of interest" description="Disordered" evidence="1">
    <location>
        <begin position="47"/>
        <end position="82"/>
    </location>
</feature>
<dbReference type="EMBL" id="GBRH01186997">
    <property type="protein sequence ID" value="JAE10899.1"/>
    <property type="molecule type" value="Transcribed_RNA"/>
</dbReference>
<reference evidence="3" key="2">
    <citation type="journal article" date="2015" name="Data Brief">
        <title>Shoot transcriptome of the giant reed, Arundo donax.</title>
        <authorList>
            <person name="Barrero R.A."/>
            <person name="Guerrero F.D."/>
            <person name="Moolhuijzen P."/>
            <person name="Goolsby J.A."/>
            <person name="Tidwell J."/>
            <person name="Bellgard S.E."/>
            <person name="Bellgard M.I."/>
        </authorList>
    </citation>
    <scope>NUCLEOTIDE SEQUENCE</scope>
    <source>
        <tissue evidence="3">Shoot tissue taken approximately 20 cm above the soil surface</tissue>
    </source>
</reference>
<name>A0A0A9FI35_ARUDO</name>
<accession>A0A0A9FI35</accession>